<dbReference type="InterPro" id="IPR000462">
    <property type="entry name" value="CDP-OH_P_trans"/>
</dbReference>
<protein>
    <submittedName>
        <fullName evidence="4">CDP-alcohol phosphatidyltransferase-like enzyme</fullName>
    </submittedName>
</protein>
<evidence type="ECO:0000313" key="5">
    <source>
        <dbReference type="Proteomes" id="UP000319213"/>
    </source>
</evidence>
<evidence type="ECO:0000313" key="4">
    <source>
        <dbReference type="EMBL" id="TQM75684.1"/>
    </source>
</evidence>
<dbReference type="InterPro" id="IPR048254">
    <property type="entry name" value="CDP_ALCOHOL_P_TRANSF_CS"/>
</dbReference>
<dbReference type="PROSITE" id="PS00379">
    <property type="entry name" value="CDP_ALCOHOL_P_TRANSF"/>
    <property type="match status" value="1"/>
</dbReference>
<dbReference type="InterPro" id="IPR043130">
    <property type="entry name" value="CDP-OH_PTrfase_TM_dom"/>
</dbReference>
<dbReference type="AlphaFoldDB" id="A0A543IYN8"/>
<feature type="transmembrane region" description="Helical" evidence="3">
    <location>
        <begin position="39"/>
        <end position="60"/>
    </location>
</feature>
<keyword evidence="1 2" id="KW-0808">Transferase</keyword>
<keyword evidence="3" id="KW-0812">Transmembrane</keyword>
<dbReference type="GO" id="GO:0008654">
    <property type="term" value="P:phospholipid biosynthetic process"/>
    <property type="evidence" value="ECO:0007669"/>
    <property type="project" value="InterPro"/>
</dbReference>
<dbReference type="Gene3D" id="1.20.120.1760">
    <property type="match status" value="1"/>
</dbReference>
<feature type="transmembrane region" description="Helical" evidence="3">
    <location>
        <begin position="72"/>
        <end position="92"/>
    </location>
</feature>
<dbReference type="GO" id="GO:0016780">
    <property type="term" value="F:phosphotransferase activity, for other substituted phosphate groups"/>
    <property type="evidence" value="ECO:0007669"/>
    <property type="project" value="InterPro"/>
</dbReference>
<evidence type="ECO:0000256" key="2">
    <source>
        <dbReference type="RuleBase" id="RU003750"/>
    </source>
</evidence>
<keyword evidence="3" id="KW-1133">Transmembrane helix</keyword>
<feature type="transmembrane region" description="Helical" evidence="3">
    <location>
        <begin position="210"/>
        <end position="226"/>
    </location>
</feature>
<feature type="transmembrane region" description="Helical" evidence="3">
    <location>
        <begin position="12"/>
        <end position="33"/>
    </location>
</feature>
<organism evidence="4 5">
    <name type="scientific">Thermopolyspora flexuosa</name>
    <dbReference type="NCBI Taxonomy" id="103836"/>
    <lineage>
        <taxon>Bacteria</taxon>
        <taxon>Bacillati</taxon>
        <taxon>Actinomycetota</taxon>
        <taxon>Actinomycetes</taxon>
        <taxon>Streptosporangiales</taxon>
        <taxon>Streptosporangiaceae</taxon>
        <taxon>Thermopolyspora</taxon>
    </lineage>
</organism>
<evidence type="ECO:0000256" key="3">
    <source>
        <dbReference type="SAM" id="Phobius"/>
    </source>
</evidence>
<keyword evidence="5" id="KW-1185">Reference proteome</keyword>
<name>A0A543IYN8_9ACTN</name>
<accession>A0A543IYN8</accession>
<sequence length="253" mass="25949">MTVVDWRGTRASVWEPAAGVGAQAVLLTLLAVSAGLYPVAWLVGACYALVVWGLLAAAITRSGTPLGPAGRVTLARAILVGGVTALVTMNLIGREAPVAVLVAIAAVALALDAVDGYVARRTGTASALGARFDMEVDAFLILVLSVNVARSLGAWVLLIGLMRYGFAAAAWVAPWLRAPLPPSFARKTVAALQGVLLVACSSGLLPEPAAVAVAGAALGSLSWSFGRDVRWLWRNRPARAVVPAPAVAERAAA</sequence>
<reference evidence="4 5" key="1">
    <citation type="submission" date="2019-06" db="EMBL/GenBank/DDBJ databases">
        <title>Sequencing the genomes of 1000 actinobacteria strains.</title>
        <authorList>
            <person name="Klenk H.-P."/>
        </authorList>
    </citation>
    <scope>NUCLEOTIDE SEQUENCE [LARGE SCALE GENOMIC DNA]</scope>
    <source>
        <strain evidence="4 5">DSM 43186</strain>
    </source>
</reference>
<comment type="similarity">
    <text evidence="2">Belongs to the CDP-alcohol phosphatidyltransferase class-I family.</text>
</comment>
<dbReference type="RefSeq" id="WP_373286847.1">
    <property type="nucleotide sequence ID" value="NZ_BMPV01000001.1"/>
</dbReference>
<gene>
    <name evidence="4" type="ORF">FHX40_2400</name>
</gene>
<comment type="caution">
    <text evidence="4">The sequence shown here is derived from an EMBL/GenBank/DDBJ whole genome shotgun (WGS) entry which is preliminary data.</text>
</comment>
<dbReference type="EMBL" id="VFPQ01000001">
    <property type="protein sequence ID" value="TQM75684.1"/>
    <property type="molecule type" value="Genomic_DNA"/>
</dbReference>
<dbReference type="GO" id="GO:0016020">
    <property type="term" value="C:membrane"/>
    <property type="evidence" value="ECO:0007669"/>
    <property type="project" value="InterPro"/>
</dbReference>
<keyword evidence="3" id="KW-0472">Membrane</keyword>
<dbReference type="Pfam" id="PF01066">
    <property type="entry name" value="CDP-OH_P_transf"/>
    <property type="match status" value="1"/>
</dbReference>
<dbReference type="Proteomes" id="UP000319213">
    <property type="component" value="Unassembled WGS sequence"/>
</dbReference>
<proteinExistence type="inferred from homology"/>
<feature type="transmembrane region" description="Helical" evidence="3">
    <location>
        <begin position="98"/>
        <end position="118"/>
    </location>
</feature>
<evidence type="ECO:0000256" key="1">
    <source>
        <dbReference type="ARBA" id="ARBA00022679"/>
    </source>
</evidence>